<reference evidence="1 2" key="2">
    <citation type="submission" date="2023-11" db="EMBL/GenBank/DDBJ databases">
        <authorList>
            <person name="Lara A.C."/>
            <person name="Chronakova A."/>
        </authorList>
    </citation>
    <scope>NUCLEOTIDE SEQUENCE [LARGE SCALE GENOMIC DNA]</scope>
    <source>
        <strain evidence="1 2">BCCO 10_0798</strain>
    </source>
</reference>
<proteinExistence type="predicted"/>
<organism evidence="1 2">
    <name type="scientific">Lentzea kristufekii</name>
    <dbReference type="NCBI Taxonomy" id="3095430"/>
    <lineage>
        <taxon>Bacteria</taxon>
        <taxon>Bacillati</taxon>
        <taxon>Actinomycetota</taxon>
        <taxon>Actinomycetes</taxon>
        <taxon>Pseudonocardiales</taxon>
        <taxon>Pseudonocardiaceae</taxon>
        <taxon>Lentzea</taxon>
    </lineage>
</organism>
<name>A0ABU4TR05_9PSEU</name>
<dbReference type="EMBL" id="JAXAVV010000006">
    <property type="protein sequence ID" value="MDX8050724.1"/>
    <property type="molecule type" value="Genomic_DNA"/>
</dbReference>
<evidence type="ECO:0000313" key="2">
    <source>
        <dbReference type="Proteomes" id="UP001271792"/>
    </source>
</evidence>
<comment type="caution">
    <text evidence="1">The sequence shown here is derived from an EMBL/GenBank/DDBJ whole genome shotgun (WGS) entry which is preliminary data.</text>
</comment>
<sequence>MRQRLARKLTIVAVLAGLAVHIGLGYRAGLVVAGIAIAAHLLVGVAARRAWGSGARHGRGPPVGCCRREPVEPPLGREGVVFSAGEEHRAPDTGDDVLGFVALRGADEPRECPRASAQVAGRGRLEQTWWLVAGVAGEAAPVH</sequence>
<dbReference type="Proteomes" id="UP001271792">
    <property type="component" value="Unassembled WGS sequence"/>
</dbReference>
<protein>
    <submittedName>
        <fullName evidence="1">Uncharacterized protein</fullName>
    </submittedName>
</protein>
<keyword evidence="2" id="KW-1185">Reference proteome</keyword>
<accession>A0ABU4TR05</accession>
<reference evidence="1 2" key="1">
    <citation type="submission" date="2023-11" db="EMBL/GenBank/DDBJ databases">
        <title>Lentzea sokolovensis, sp. nov., Lentzea kristufkii, sp. nov., and Lentzea miocenensis, sp. nov., rare actinobacteria from Sokolov Coal Basin, Miocene lacustrine sediment, Czech Republic.</title>
        <authorList>
            <person name="Lara A."/>
            <person name="Kotroba L."/>
            <person name="Nouioui I."/>
            <person name="Neumann-Schaal M."/>
            <person name="Mast Y."/>
            <person name="Chronakova A."/>
        </authorList>
    </citation>
    <scope>NUCLEOTIDE SEQUENCE [LARGE SCALE GENOMIC DNA]</scope>
    <source>
        <strain evidence="1 2">BCCO 10_0798</strain>
    </source>
</reference>
<evidence type="ECO:0000313" key="1">
    <source>
        <dbReference type="EMBL" id="MDX8050724.1"/>
    </source>
</evidence>
<gene>
    <name evidence="1" type="ORF">SK571_15145</name>
</gene>